<dbReference type="Proteomes" id="UP000037460">
    <property type="component" value="Unassembled WGS sequence"/>
</dbReference>
<accession>A0A0M0JIV1</accession>
<gene>
    <name evidence="1" type="ORF">Ctob_009367</name>
</gene>
<organism evidence="1 2">
    <name type="scientific">Chrysochromulina tobinii</name>
    <dbReference type="NCBI Taxonomy" id="1460289"/>
    <lineage>
        <taxon>Eukaryota</taxon>
        <taxon>Haptista</taxon>
        <taxon>Haptophyta</taxon>
        <taxon>Prymnesiophyceae</taxon>
        <taxon>Prymnesiales</taxon>
        <taxon>Chrysochromulinaceae</taxon>
        <taxon>Chrysochromulina</taxon>
    </lineage>
</organism>
<reference evidence="2" key="1">
    <citation type="journal article" date="2015" name="PLoS Genet.">
        <title>Genome Sequence and Transcriptome Analyses of Chrysochromulina tobin: Metabolic Tools for Enhanced Algal Fitness in the Prominent Order Prymnesiales (Haptophyceae).</title>
        <authorList>
            <person name="Hovde B.T."/>
            <person name="Deodato C.R."/>
            <person name="Hunsperger H.M."/>
            <person name="Ryken S.A."/>
            <person name="Yost W."/>
            <person name="Jha R.K."/>
            <person name="Patterson J."/>
            <person name="Monnat R.J. Jr."/>
            <person name="Barlow S.B."/>
            <person name="Starkenburg S.R."/>
            <person name="Cattolico R.A."/>
        </authorList>
    </citation>
    <scope>NUCLEOTIDE SEQUENCE</scope>
    <source>
        <strain evidence="2">CCMP291</strain>
    </source>
</reference>
<keyword evidence="2" id="KW-1185">Reference proteome</keyword>
<dbReference type="AlphaFoldDB" id="A0A0M0JIV1"/>
<evidence type="ECO:0000313" key="1">
    <source>
        <dbReference type="EMBL" id="KOO26420.1"/>
    </source>
</evidence>
<proteinExistence type="predicted"/>
<name>A0A0M0JIV1_9EUKA</name>
<sequence length="696" mass="76150">MISLRKPQELFGAVRDAHREAAAQSAELATGISQGLETVYAATVKCFGQPDVIVMVPWAMPPTCVLTSATQRDEAAANGQRTAWCTLDALDGHIASFPVGAAFLRIAALTTVGAHGAQNAGTWASSRPMVRARTAHTLASTGPPLIAPEALERQRTAFFEQEAARGAEIRALLVAADPGTGELIAMADKVMTAADYRMELPFPVNGLPDFSSSSLRTLPFVERPLQLSTSWLARLPPQQVPPGFKPQPWQNILRGWARRACCASLNQTASRDFECYANGSSTQRRPEYICIGPGGAKELAHADGIGTYNALTIVWELDPATGLYDKLDFERPGRTHWVLNMLRQLLGEHEDHQLLSLIMHRILEGFAQLLDVFVRDEWLPKQTPELRTLLAERSATLGPRQARPFDTSGYTDELQTRRARAIADSEAAIGGRLTREQLESHNSFLVHVHEWLDFPMGTLKGLSAPLKLPGSPEQRATLSEHVRAQHRRIIELLQTRHAASFWSGVDEAARIGGSEDGAGFEAVIFAPRITSDACSDVEHPHICGVCNGLYFRFPLEGAWRRRHITLTEACGTILALTIFAKYFPRDELLVESDATASLATAAAAAVADDLIYIRRRAEQIGAFQEATRRAWLLHCKGWANALSDAGSRDKMSVMYSMAAAMGIRLREVPIPDDALAFMQDVLDNTAAPNGMVAEPT</sequence>
<protein>
    <submittedName>
        <fullName evidence="1">Uncharacterized protein</fullName>
    </submittedName>
</protein>
<comment type="caution">
    <text evidence="1">The sequence shown here is derived from an EMBL/GenBank/DDBJ whole genome shotgun (WGS) entry which is preliminary data.</text>
</comment>
<evidence type="ECO:0000313" key="2">
    <source>
        <dbReference type="Proteomes" id="UP000037460"/>
    </source>
</evidence>
<dbReference type="EMBL" id="JWZX01002855">
    <property type="protein sequence ID" value="KOO26420.1"/>
    <property type="molecule type" value="Genomic_DNA"/>
</dbReference>